<accession>A0A392NEF9</accession>
<reference evidence="1 2" key="1">
    <citation type="journal article" date="2018" name="Front. Plant Sci.">
        <title>Red Clover (Trifolium pratense) and Zigzag Clover (T. medium) - A Picture of Genomic Similarities and Differences.</title>
        <authorList>
            <person name="Dluhosova J."/>
            <person name="Istvanek J."/>
            <person name="Nedelnik J."/>
            <person name="Repkova J."/>
        </authorList>
    </citation>
    <scope>NUCLEOTIDE SEQUENCE [LARGE SCALE GENOMIC DNA]</scope>
    <source>
        <strain evidence="2">cv. 10/8</strain>
        <tissue evidence="1">Leaf</tissue>
    </source>
</reference>
<gene>
    <name evidence="1" type="ORF">A2U01_0019199</name>
</gene>
<evidence type="ECO:0000313" key="1">
    <source>
        <dbReference type="EMBL" id="MCH98200.1"/>
    </source>
</evidence>
<sequence length="29" mass="3363">GDGGGGQIRSEWFYRWWWRLTTMMGVDGG</sequence>
<organism evidence="1 2">
    <name type="scientific">Trifolium medium</name>
    <dbReference type="NCBI Taxonomy" id="97028"/>
    <lineage>
        <taxon>Eukaryota</taxon>
        <taxon>Viridiplantae</taxon>
        <taxon>Streptophyta</taxon>
        <taxon>Embryophyta</taxon>
        <taxon>Tracheophyta</taxon>
        <taxon>Spermatophyta</taxon>
        <taxon>Magnoliopsida</taxon>
        <taxon>eudicotyledons</taxon>
        <taxon>Gunneridae</taxon>
        <taxon>Pentapetalae</taxon>
        <taxon>rosids</taxon>
        <taxon>fabids</taxon>
        <taxon>Fabales</taxon>
        <taxon>Fabaceae</taxon>
        <taxon>Papilionoideae</taxon>
        <taxon>50 kb inversion clade</taxon>
        <taxon>NPAAA clade</taxon>
        <taxon>Hologalegina</taxon>
        <taxon>IRL clade</taxon>
        <taxon>Trifolieae</taxon>
        <taxon>Trifolium</taxon>
    </lineage>
</organism>
<dbReference type="EMBL" id="LXQA010036999">
    <property type="protein sequence ID" value="MCH98200.1"/>
    <property type="molecule type" value="Genomic_DNA"/>
</dbReference>
<protein>
    <submittedName>
        <fullName evidence="1">Uncharacterized protein</fullName>
    </submittedName>
</protein>
<comment type="caution">
    <text evidence="1">The sequence shown here is derived from an EMBL/GenBank/DDBJ whole genome shotgun (WGS) entry which is preliminary data.</text>
</comment>
<keyword evidence="2" id="KW-1185">Reference proteome</keyword>
<proteinExistence type="predicted"/>
<dbReference type="AlphaFoldDB" id="A0A392NEF9"/>
<feature type="non-terminal residue" evidence="1">
    <location>
        <position position="1"/>
    </location>
</feature>
<dbReference type="Proteomes" id="UP000265520">
    <property type="component" value="Unassembled WGS sequence"/>
</dbReference>
<evidence type="ECO:0000313" key="2">
    <source>
        <dbReference type="Proteomes" id="UP000265520"/>
    </source>
</evidence>
<name>A0A392NEF9_9FABA</name>